<dbReference type="EMBL" id="JAGTTL010000008">
    <property type="protein sequence ID" value="KAK6319482.1"/>
    <property type="molecule type" value="Genomic_DNA"/>
</dbReference>
<sequence length="78" mass="9235">MHPYVETEIWQWKKHFNIFCNTVTTTYEDENRIRPVILDHCCQGDTLSEVREEGRNLLSLYSPGRVLLALKRTPLTRT</sequence>
<gene>
    <name evidence="1" type="ORF">J4Q44_G00106930</name>
</gene>
<name>A0AAN8M5H3_9TELE</name>
<dbReference type="Proteomes" id="UP001356427">
    <property type="component" value="Unassembled WGS sequence"/>
</dbReference>
<accession>A0AAN8M5H3</accession>
<organism evidence="1 2">
    <name type="scientific">Coregonus suidteri</name>
    <dbReference type="NCBI Taxonomy" id="861788"/>
    <lineage>
        <taxon>Eukaryota</taxon>
        <taxon>Metazoa</taxon>
        <taxon>Chordata</taxon>
        <taxon>Craniata</taxon>
        <taxon>Vertebrata</taxon>
        <taxon>Euteleostomi</taxon>
        <taxon>Actinopterygii</taxon>
        <taxon>Neopterygii</taxon>
        <taxon>Teleostei</taxon>
        <taxon>Protacanthopterygii</taxon>
        <taxon>Salmoniformes</taxon>
        <taxon>Salmonidae</taxon>
        <taxon>Coregoninae</taxon>
        <taxon>Coregonus</taxon>
    </lineage>
</organism>
<proteinExistence type="predicted"/>
<keyword evidence="2" id="KW-1185">Reference proteome</keyword>
<evidence type="ECO:0000313" key="1">
    <source>
        <dbReference type="EMBL" id="KAK6319482.1"/>
    </source>
</evidence>
<evidence type="ECO:0000313" key="2">
    <source>
        <dbReference type="Proteomes" id="UP001356427"/>
    </source>
</evidence>
<protein>
    <submittedName>
        <fullName evidence="1">Uncharacterized protein</fullName>
    </submittedName>
</protein>
<reference evidence="1 2" key="1">
    <citation type="submission" date="2021-04" db="EMBL/GenBank/DDBJ databases">
        <authorList>
            <person name="De Guttry C."/>
            <person name="Zahm M."/>
            <person name="Klopp C."/>
            <person name="Cabau C."/>
            <person name="Louis A."/>
            <person name="Berthelot C."/>
            <person name="Parey E."/>
            <person name="Roest Crollius H."/>
            <person name="Montfort J."/>
            <person name="Robinson-Rechavi M."/>
            <person name="Bucao C."/>
            <person name="Bouchez O."/>
            <person name="Gislard M."/>
            <person name="Lluch J."/>
            <person name="Milhes M."/>
            <person name="Lampietro C."/>
            <person name="Lopez Roques C."/>
            <person name="Donnadieu C."/>
            <person name="Braasch I."/>
            <person name="Desvignes T."/>
            <person name="Postlethwait J."/>
            <person name="Bobe J."/>
            <person name="Wedekind C."/>
            <person name="Guiguen Y."/>
        </authorList>
    </citation>
    <scope>NUCLEOTIDE SEQUENCE [LARGE SCALE GENOMIC DNA]</scope>
    <source>
        <strain evidence="1">Cs_M1</strain>
        <tissue evidence="1">Blood</tissue>
    </source>
</reference>
<comment type="caution">
    <text evidence="1">The sequence shown here is derived from an EMBL/GenBank/DDBJ whole genome shotgun (WGS) entry which is preliminary data.</text>
</comment>
<dbReference type="AlphaFoldDB" id="A0AAN8M5H3"/>